<keyword evidence="2" id="KW-1185">Reference proteome</keyword>
<comment type="caution">
    <text evidence="1">The sequence shown here is derived from an EMBL/GenBank/DDBJ whole genome shotgun (WGS) entry which is preliminary data.</text>
</comment>
<dbReference type="EMBL" id="SMKX01000009">
    <property type="protein sequence ID" value="TDD62009.1"/>
    <property type="molecule type" value="Genomic_DNA"/>
</dbReference>
<organism evidence="1 2">
    <name type="scientific">Kribbella antibiotica</name>
    <dbReference type="NCBI Taxonomy" id="190195"/>
    <lineage>
        <taxon>Bacteria</taxon>
        <taxon>Bacillati</taxon>
        <taxon>Actinomycetota</taxon>
        <taxon>Actinomycetes</taxon>
        <taxon>Propionibacteriales</taxon>
        <taxon>Kribbellaceae</taxon>
        <taxon>Kribbella</taxon>
    </lineage>
</organism>
<dbReference type="Proteomes" id="UP000295124">
    <property type="component" value="Unassembled WGS sequence"/>
</dbReference>
<gene>
    <name evidence="1" type="ORF">E1263_05170</name>
</gene>
<accession>A0A4R4ZVF3</accession>
<evidence type="ECO:0008006" key="3">
    <source>
        <dbReference type="Google" id="ProtNLM"/>
    </source>
</evidence>
<evidence type="ECO:0000313" key="2">
    <source>
        <dbReference type="Proteomes" id="UP000295124"/>
    </source>
</evidence>
<dbReference type="OrthoDB" id="5139861at2"/>
<evidence type="ECO:0000313" key="1">
    <source>
        <dbReference type="EMBL" id="TDD62009.1"/>
    </source>
</evidence>
<name>A0A4R4ZVF3_9ACTN</name>
<proteinExistence type="predicted"/>
<sequence length="335" mass="37008">MSAGRYERFQVKRPQYLGEEHWLSIAAEVDRLHRALEAEDDSQAIGDVKCLVESVARVTLDIAGQPADPKASFDTIVGHAHELLAKQPGHHVAYESEYGKLATQASKMARNLGNVRNHFGGGHGRARQPRIRDEMVDLALDGGLIWVRWALRRLGLFSEGRPESLIRDLVEDRAMFRAGGIARRLEAANLPNLESRHQRALGVAVGQRAASGTFVIRDGGVIACLESDDTEAMWTPDYRIGLAQGLLFDPDERHTVRDQTLRDALMALDPIPECMADLEELVNRIVTSTEEGKIAADAAETSALNRFVLSRIVVRPTGEHAALRRLAAHVQPPLF</sequence>
<reference evidence="1 2" key="1">
    <citation type="submission" date="2019-03" db="EMBL/GenBank/DDBJ databases">
        <title>Draft genome sequences of novel Actinobacteria.</title>
        <authorList>
            <person name="Sahin N."/>
            <person name="Ay H."/>
            <person name="Saygin H."/>
        </authorList>
    </citation>
    <scope>NUCLEOTIDE SEQUENCE [LARGE SCALE GENOMIC DNA]</scope>
    <source>
        <strain evidence="1 2">JCM 13523</strain>
    </source>
</reference>
<dbReference type="AlphaFoldDB" id="A0A4R4ZVF3"/>
<protein>
    <recommendedName>
        <fullName evidence="3">Abortive infection protein-like C-terminal domain-containing protein</fullName>
    </recommendedName>
</protein>